<dbReference type="OrthoDB" id="423533at2759"/>
<dbReference type="Proteomes" id="UP000663834">
    <property type="component" value="Unassembled WGS sequence"/>
</dbReference>
<accession>A0A815HAV2</accession>
<dbReference type="Proteomes" id="UP000663855">
    <property type="component" value="Unassembled WGS sequence"/>
</dbReference>
<evidence type="ECO:0000313" key="3">
    <source>
        <dbReference type="EMBL" id="CAF1577803.1"/>
    </source>
</evidence>
<gene>
    <name evidence="5" type="ORF">BYL167_LOCUS48098</name>
    <name evidence="3" type="ORF">CJN711_LOCUS32653</name>
    <name evidence="4" type="ORF">GIL414_LOCUS43966</name>
    <name evidence="2" type="ORF">KQP761_LOCUS7173</name>
</gene>
<dbReference type="EMBL" id="CAJNOV010015657">
    <property type="protein sequence ID" value="CAF1577803.1"/>
    <property type="molecule type" value="Genomic_DNA"/>
</dbReference>
<dbReference type="EMBL" id="CAJOBJ010131495">
    <property type="protein sequence ID" value="CAF4723672.1"/>
    <property type="molecule type" value="Genomic_DNA"/>
</dbReference>
<name>A0A815HAV2_9BILA</name>
<proteinExistence type="predicted"/>
<comment type="caution">
    <text evidence="2">The sequence shown here is derived from an EMBL/GenBank/DDBJ whole genome shotgun (WGS) entry which is preliminary data.</text>
</comment>
<dbReference type="EMBL" id="CAJNOW010002392">
    <property type="protein sequence ID" value="CAF1349712.1"/>
    <property type="molecule type" value="Genomic_DNA"/>
</dbReference>
<dbReference type="EMBL" id="CAJOBH010139921">
    <property type="protein sequence ID" value="CAF4799927.1"/>
    <property type="molecule type" value="Genomic_DNA"/>
</dbReference>
<evidence type="ECO:0000313" key="2">
    <source>
        <dbReference type="EMBL" id="CAF1349712.1"/>
    </source>
</evidence>
<reference evidence="2" key="1">
    <citation type="submission" date="2021-02" db="EMBL/GenBank/DDBJ databases">
        <authorList>
            <person name="Nowell W R."/>
        </authorList>
    </citation>
    <scope>NUCLEOTIDE SEQUENCE</scope>
</reference>
<sequence>MNRFTEFELETHELKPIVGYWAYDLVSLEESLKGFLSKVNELKRTIKEAKKHCTQPSLHNLTRDESAALFLKENRNEVIPWLSYLKLFDTALRKLPKVKGNIWRAVAGNATSGYTANKTVTW</sequence>
<organism evidence="2 6">
    <name type="scientific">Rotaria magnacalcarata</name>
    <dbReference type="NCBI Taxonomy" id="392030"/>
    <lineage>
        <taxon>Eukaryota</taxon>
        <taxon>Metazoa</taxon>
        <taxon>Spiralia</taxon>
        <taxon>Gnathifera</taxon>
        <taxon>Rotifera</taxon>
        <taxon>Eurotatoria</taxon>
        <taxon>Bdelloidea</taxon>
        <taxon>Philodinida</taxon>
        <taxon>Philodinidae</taxon>
        <taxon>Rotaria</taxon>
    </lineage>
</organism>
<dbReference type="Proteomes" id="UP000681967">
    <property type="component" value="Unassembled WGS sequence"/>
</dbReference>
<evidence type="ECO:0000313" key="4">
    <source>
        <dbReference type="EMBL" id="CAF4723672.1"/>
    </source>
</evidence>
<protein>
    <submittedName>
        <fullName evidence="2">Uncharacterized protein</fullName>
    </submittedName>
</protein>
<evidence type="ECO:0000256" key="1">
    <source>
        <dbReference type="SAM" id="Coils"/>
    </source>
</evidence>
<feature type="coiled-coil region" evidence="1">
    <location>
        <begin position="25"/>
        <end position="52"/>
    </location>
</feature>
<dbReference type="Proteomes" id="UP000681720">
    <property type="component" value="Unassembled WGS sequence"/>
</dbReference>
<dbReference type="AlphaFoldDB" id="A0A815HAV2"/>
<evidence type="ECO:0000313" key="6">
    <source>
        <dbReference type="Proteomes" id="UP000663834"/>
    </source>
</evidence>
<keyword evidence="1" id="KW-0175">Coiled coil</keyword>
<evidence type="ECO:0000313" key="5">
    <source>
        <dbReference type="EMBL" id="CAF4799927.1"/>
    </source>
</evidence>